<evidence type="ECO:0000313" key="3">
    <source>
        <dbReference type="Ensembl" id="ENSUMAP00000013721"/>
    </source>
</evidence>
<feature type="region of interest" description="Disordered" evidence="1">
    <location>
        <begin position="211"/>
        <end position="254"/>
    </location>
</feature>
<dbReference type="InterPro" id="IPR036872">
    <property type="entry name" value="CH_dom_sf"/>
</dbReference>
<dbReference type="AlphaFoldDB" id="A0A452TZG1"/>
<feature type="region of interest" description="Disordered" evidence="1">
    <location>
        <begin position="77"/>
        <end position="115"/>
    </location>
</feature>
<dbReference type="GeneTree" id="ENSGT00910000144159"/>
<dbReference type="Ensembl" id="ENSUMAT00000016276.1">
    <property type="protein sequence ID" value="ENSUMAP00000013721.1"/>
    <property type="gene ID" value="ENSUMAG00000010096.1"/>
</dbReference>
<proteinExistence type="predicted"/>
<dbReference type="GO" id="GO:0051493">
    <property type="term" value="P:regulation of cytoskeleton organization"/>
    <property type="evidence" value="ECO:0007669"/>
    <property type="project" value="TreeGrafter"/>
</dbReference>
<feature type="compositionally biased region" description="Polar residues" evidence="1">
    <location>
        <begin position="94"/>
        <end position="112"/>
    </location>
</feature>
<organism evidence="3">
    <name type="scientific">Ursus maritimus</name>
    <name type="common">Polar bear</name>
    <name type="synonym">Thalarctos maritimus</name>
    <dbReference type="NCBI Taxonomy" id="29073"/>
    <lineage>
        <taxon>Eukaryota</taxon>
        <taxon>Metazoa</taxon>
        <taxon>Chordata</taxon>
        <taxon>Craniata</taxon>
        <taxon>Vertebrata</taxon>
        <taxon>Euteleostomi</taxon>
        <taxon>Mammalia</taxon>
        <taxon>Eutheria</taxon>
        <taxon>Laurasiatheria</taxon>
        <taxon>Carnivora</taxon>
        <taxon>Caniformia</taxon>
        <taxon>Ursidae</taxon>
        <taxon>Ursus</taxon>
    </lineage>
</organism>
<gene>
    <name evidence="3" type="primary">LOC103658539</name>
</gene>
<evidence type="ECO:0000259" key="2">
    <source>
        <dbReference type="Pfam" id="PF06294"/>
    </source>
</evidence>
<sequence>MLAEIVKHFYPRLVDLHNYVPTCNTDQKLSNWSVLNRKVFHKLRLWVSETEIQKVVANTPGAIEPILLALREKVKDGAVQQAPPPTADPGPSSADANSPQAQLTTPAHTVRTQPMGPWSTWIPGCNSYWRKRSRPWSCCRRWSRKKWKMTVLPSLPGRRRVVLLPPSGVLRDSAKDTGRSKIRRQSAQAWACCLRAPPHQETQKLGQEVVDGDPAGWTCPRGGGTPRLDPSDPPHALLDLLTGSLSPPSPHRLK</sequence>
<dbReference type="GO" id="GO:0008017">
    <property type="term" value="F:microtubule binding"/>
    <property type="evidence" value="ECO:0007669"/>
    <property type="project" value="TreeGrafter"/>
</dbReference>
<dbReference type="GO" id="GO:0005930">
    <property type="term" value="C:axoneme"/>
    <property type="evidence" value="ECO:0007669"/>
    <property type="project" value="TreeGrafter"/>
</dbReference>
<dbReference type="InterPro" id="IPR010441">
    <property type="entry name" value="CH_2"/>
</dbReference>
<evidence type="ECO:0000256" key="1">
    <source>
        <dbReference type="SAM" id="MobiDB-lite"/>
    </source>
</evidence>
<reference evidence="3" key="1">
    <citation type="submission" date="2019-03" db="UniProtKB">
        <authorList>
            <consortium name="Ensembl"/>
        </authorList>
    </citation>
    <scope>IDENTIFICATION</scope>
</reference>
<accession>A0A452TZG1</accession>
<dbReference type="PANTHER" id="PTHR12509">
    <property type="entry name" value="SPERMATOGENESIS-ASSOCIATED 4-RELATED"/>
    <property type="match status" value="1"/>
</dbReference>
<dbReference type="Gene3D" id="1.10.418.10">
    <property type="entry name" value="Calponin-like domain"/>
    <property type="match status" value="1"/>
</dbReference>
<protein>
    <submittedName>
        <fullName evidence="3">Sperm flagellar protein 1-like</fullName>
    </submittedName>
</protein>
<feature type="domain" description="CH-like" evidence="2">
    <location>
        <begin position="1"/>
        <end position="71"/>
    </location>
</feature>
<dbReference type="PANTHER" id="PTHR12509:SF14">
    <property type="entry name" value="SPERM FLAGELLAR 1 LIKE"/>
    <property type="match status" value="1"/>
</dbReference>
<dbReference type="Pfam" id="PF06294">
    <property type="entry name" value="CH_2"/>
    <property type="match status" value="1"/>
</dbReference>
<dbReference type="InterPro" id="IPR052111">
    <property type="entry name" value="Spermatogenesis_Ciliary_MAP"/>
</dbReference>
<name>A0A452TZG1_URSMA</name>